<comment type="caution">
    <text evidence="1">The sequence shown here is derived from an EMBL/GenBank/DDBJ whole genome shotgun (WGS) entry which is preliminary data.</text>
</comment>
<sequence length="74" mass="8045">MTNVLIRGLSAAAVERIDSEAAALGLSRNEFLRRRLETEASMSVAATITADDWTRSATTFGDLADPETMDAAWR</sequence>
<dbReference type="EMBL" id="JARXVQ010000001">
    <property type="protein sequence ID" value="MDH6180361.1"/>
    <property type="molecule type" value="Genomic_DNA"/>
</dbReference>
<dbReference type="Proteomes" id="UP001160142">
    <property type="component" value="Unassembled WGS sequence"/>
</dbReference>
<evidence type="ECO:0000313" key="2">
    <source>
        <dbReference type="Proteomes" id="UP001160142"/>
    </source>
</evidence>
<evidence type="ECO:0000313" key="1">
    <source>
        <dbReference type="EMBL" id="MDH6180361.1"/>
    </source>
</evidence>
<proteinExistence type="predicted"/>
<name>A0ABT6KK84_9MICO</name>
<protein>
    <recommendedName>
        <fullName evidence="3">Ribbon-helix-helix protein CopG domain-containing protein</fullName>
    </recommendedName>
</protein>
<dbReference type="Gene3D" id="1.10.1220.10">
    <property type="entry name" value="Met repressor-like"/>
    <property type="match status" value="1"/>
</dbReference>
<evidence type="ECO:0008006" key="3">
    <source>
        <dbReference type="Google" id="ProtNLM"/>
    </source>
</evidence>
<keyword evidence="2" id="KW-1185">Reference proteome</keyword>
<organism evidence="1 2">
    <name type="scientific">Antiquaquibacter oligotrophicus</name>
    <dbReference type="NCBI Taxonomy" id="2880260"/>
    <lineage>
        <taxon>Bacteria</taxon>
        <taxon>Bacillati</taxon>
        <taxon>Actinomycetota</taxon>
        <taxon>Actinomycetes</taxon>
        <taxon>Micrococcales</taxon>
        <taxon>Microbacteriaceae</taxon>
        <taxon>Antiquaquibacter</taxon>
    </lineage>
</organism>
<dbReference type="InterPro" id="IPR013321">
    <property type="entry name" value="Arc_rbn_hlx_hlx"/>
</dbReference>
<accession>A0ABT6KK84</accession>
<gene>
    <name evidence="1" type="ORF">M2152_000543</name>
</gene>
<reference evidence="1 2" key="1">
    <citation type="submission" date="2023-04" db="EMBL/GenBank/DDBJ databases">
        <title>Genome Encyclopedia of Bacteria and Archaea VI: Functional Genomics of Type Strains.</title>
        <authorList>
            <person name="Whitman W."/>
        </authorList>
    </citation>
    <scope>NUCLEOTIDE SEQUENCE [LARGE SCALE GENOMIC DNA]</scope>
    <source>
        <strain evidence="1 2">SG_E_30_P1</strain>
    </source>
</reference>
<dbReference type="RefSeq" id="WP_322132717.1">
    <property type="nucleotide sequence ID" value="NZ_CP085036.1"/>
</dbReference>